<accession>A0A381ZQE4</accession>
<proteinExistence type="predicted"/>
<dbReference type="InterPro" id="IPR050266">
    <property type="entry name" value="AB_hydrolase_sf"/>
</dbReference>
<dbReference type="EMBL" id="UINC01022262">
    <property type="protein sequence ID" value="SVA91518.1"/>
    <property type="molecule type" value="Genomic_DNA"/>
</dbReference>
<dbReference type="SUPFAM" id="SSF53474">
    <property type="entry name" value="alpha/beta-Hydrolases"/>
    <property type="match status" value="1"/>
</dbReference>
<organism evidence="3">
    <name type="scientific">marine metagenome</name>
    <dbReference type="NCBI Taxonomy" id="408172"/>
    <lineage>
        <taxon>unclassified sequences</taxon>
        <taxon>metagenomes</taxon>
        <taxon>ecological metagenomes</taxon>
    </lineage>
</organism>
<dbReference type="AlphaFoldDB" id="A0A381ZQE4"/>
<reference evidence="3" key="1">
    <citation type="submission" date="2018-05" db="EMBL/GenBank/DDBJ databases">
        <authorList>
            <person name="Lanie J.A."/>
            <person name="Ng W.-L."/>
            <person name="Kazmierczak K.M."/>
            <person name="Andrzejewski T.M."/>
            <person name="Davidsen T.M."/>
            <person name="Wayne K.J."/>
            <person name="Tettelin H."/>
            <person name="Glass J.I."/>
            <person name="Rusch D."/>
            <person name="Podicherti R."/>
            <person name="Tsui H.-C.T."/>
            <person name="Winkler M.E."/>
        </authorList>
    </citation>
    <scope>NUCLEOTIDE SEQUENCE</scope>
</reference>
<feature type="domain" description="AB hydrolase-1" evidence="2">
    <location>
        <begin position="21"/>
        <end position="118"/>
    </location>
</feature>
<protein>
    <recommendedName>
        <fullName evidence="2">AB hydrolase-1 domain-containing protein</fullName>
    </recommendedName>
</protein>
<dbReference type="PRINTS" id="PR00111">
    <property type="entry name" value="ABHYDROLASE"/>
</dbReference>
<evidence type="ECO:0000313" key="3">
    <source>
        <dbReference type="EMBL" id="SVA91518.1"/>
    </source>
</evidence>
<dbReference type="InterPro" id="IPR029058">
    <property type="entry name" value="AB_hydrolase_fold"/>
</dbReference>
<evidence type="ECO:0000256" key="1">
    <source>
        <dbReference type="ARBA" id="ARBA00022801"/>
    </source>
</evidence>
<name>A0A381ZQE4_9ZZZZ</name>
<gene>
    <name evidence="3" type="ORF">METZ01_LOCUS144372</name>
</gene>
<dbReference type="Pfam" id="PF00561">
    <property type="entry name" value="Abhydrolase_1"/>
    <property type="match status" value="1"/>
</dbReference>
<evidence type="ECO:0000259" key="2">
    <source>
        <dbReference type="Pfam" id="PF00561"/>
    </source>
</evidence>
<dbReference type="Gene3D" id="3.40.50.1820">
    <property type="entry name" value="alpha/beta hydrolase"/>
    <property type="match status" value="1"/>
</dbReference>
<dbReference type="GO" id="GO:0016787">
    <property type="term" value="F:hydrolase activity"/>
    <property type="evidence" value="ECO:0007669"/>
    <property type="project" value="UniProtKB-KW"/>
</dbReference>
<sequence length="257" mass="28713">MSYAKNGSIDIYYETYGEGEPLIFAHGAGGNAACWWQQIPCFSEHFRTIAFDHRGFARSHCSKEAFDVKYFADDLRALMDKERIESAPLVCQSMGGWTGLSMALTSPERVRALVMSHTPGGISSAEIKSIREKVRRERKPLTSSFAHWALARDFPEKNIAAASLYNQLGFFNTELDLPVLREQLLEPRVSEMPEDFTIPTLFITANQDQVFPVELIECAAAMVPGATVKVLGDAGHSSYFEVPDLFNQTVFEFLNGL</sequence>
<dbReference type="PANTHER" id="PTHR43798:SF31">
    <property type="entry name" value="AB HYDROLASE SUPERFAMILY PROTEIN YCLE"/>
    <property type="match status" value="1"/>
</dbReference>
<dbReference type="GO" id="GO:0016020">
    <property type="term" value="C:membrane"/>
    <property type="evidence" value="ECO:0007669"/>
    <property type="project" value="TreeGrafter"/>
</dbReference>
<dbReference type="InterPro" id="IPR000073">
    <property type="entry name" value="AB_hydrolase_1"/>
</dbReference>
<dbReference type="PANTHER" id="PTHR43798">
    <property type="entry name" value="MONOACYLGLYCEROL LIPASE"/>
    <property type="match status" value="1"/>
</dbReference>
<keyword evidence="1" id="KW-0378">Hydrolase</keyword>